<gene>
    <name evidence="8" type="ORF">GPM918_LOCUS17726</name>
    <name evidence="7" type="ORF">OVA965_LOCUS8459</name>
    <name evidence="10" type="ORF">SRO942_LOCUS17725</name>
    <name evidence="9" type="ORF">TMI583_LOCUS8454</name>
</gene>
<evidence type="ECO:0000313" key="8">
    <source>
        <dbReference type="EMBL" id="CAF1080139.1"/>
    </source>
</evidence>
<evidence type="ECO:0000313" key="11">
    <source>
        <dbReference type="Proteomes" id="UP000663829"/>
    </source>
</evidence>
<dbReference type="EMBL" id="CAJNOK010002856">
    <property type="protein sequence ID" value="CAF0877756.1"/>
    <property type="molecule type" value="Genomic_DNA"/>
</dbReference>
<dbReference type="Proteomes" id="UP000677228">
    <property type="component" value="Unassembled WGS sequence"/>
</dbReference>
<dbReference type="EMBL" id="CAJOBC010004952">
    <property type="protein sequence ID" value="CAF3846182.1"/>
    <property type="molecule type" value="Genomic_DNA"/>
</dbReference>
<protein>
    <recommendedName>
        <fullName evidence="6">G-protein coupled receptors family 1 profile domain-containing protein</fullName>
    </recommendedName>
</protein>
<keyword evidence="4 5" id="KW-0472">Membrane</keyword>
<name>A0A814MN21_9BILA</name>
<dbReference type="PROSITE" id="PS50262">
    <property type="entry name" value="G_PROTEIN_RECEP_F1_2"/>
    <property type="match status" value="1"/>
</dbReference>
<dbReference type="AlphaFoldDB" id="A0A814MN21"/>
<dbReference type="EMBL" id="CAJNOQ010004951">
    <property type="protein sequence ID" value="CAF1080139.1"/>
    <property type="molecule type" value="Genomic_DNA"/>
</dbReference>
<dbReference type="SUPFAM" id="SSF81321">
    <property type="entry name" value="Family A G protein-coupled receptor-like"/>
    <property type="match status" value="1"/>
</dbReference>
<feature type="domain" description="G-protein coupled receptors family 1 profile" evidence="6">
    <location>
        <begin position="1"/>
        <end position="205"/>
    </location>
</feature>
<evidence type="ECO:0000256" key="2">
    <source>
        <dbReference type="ARBA" id="ARBA00022692"/>
    </source>
</evidence>
<evidence type="ECO:0000256" key="3">
    <source>
        <dbReference type="ARBA" id="ARBA00022989"/>
    </source>
</evidence>
<organism evidence="8 11">
    <name type="scientific">Didymodactylos carnosus</name>
    <dbReference type="NCBI Taxonomy" id="1234261"/>
    <lineage>
        <taxon>Eukaryota</taxon>
        <taxon>Metazoa</taxon>
        <taxon>Spiralia</taxon>
        <taxon>Gnathifera</taxon>
        <taxon>Rotifera</taxon>
        <taxon>Eurotatoria</taxon>
        <taxon>Bdelloidea</taxon>
        <taxon>Philodinida</taxon>
        <taxon>Philodinidae</taxon>
        <taxon>Didymodactylos</taxon>
    </lineage>
</organism>
<dbReference type="InterPro" id="IPR017452">
    <property type="entry name" value="GPCR_Rhodpsn_7TM"/>
</dbReference>
<dbReference type="Proteomes" id="UP000681722">
    <property type="component" value="Unassembled WGS sequence"/>
</dbReference>
<dbReference type="GO" id="GO:0016020">
    <property type="term" value="C:membrane"/>
    <property type="evidence" value="ECO:0007669"/>
    <property type="project" value="UniProtKB-SubCell"/>
</dbReference>
<proteinExistence type="predicted"/>
<evidence type="ECO:0000256" key="4">
    <source>
        <dbReference type="ARBA" id="ARBA00023136"/>
    </source>
</evidence>
<evidence type="ECO:0000313" key="7">
    <source>
        <dbReference type="EMBL" id="CAF0877756.1"/>
    </source>
</evidence>
<reference evidence="8" key="1">
    <citation type="submission" date="2021-02" db="EMBL/GenBank/DDBJ databases">
        <authorList>
            <person name="Nowell W R."/>
        </authorList>
    </citation>
    <scope>NUCLEOTIDE SEQUENCE</scope>
</reference>
<comment type="subcellular location">
    <subcellularLocation>
        <location evidence="1">Membrane</location>
    </subcellularLocation>
</comment>
<comment type="caution">
    <text evidence="8">The sequence shown here is derived from an EMBL/GenBank/DDBJ whole genome shotgun (WGS) entry which is preliminary data.</text>
</comment>
<keyword evidence="11" id="KW-1185">Reference proteome</keyword>
<dbReference type="Proteomes" id="UP000663829">
    <property type="component" value="Unassembled WGS sequence"/>
</dbReference>
<feature type="transmembrane region" description="Helical" evidence="5">
    <location>
        <begin position="103"/>
        <end position="122"/>
    </location>
</feature>
<dbReference type="Proteomes" id="UP000682733">
    <property type="component" value="Unassembled WGS sequence"/>
</dbReference>
<evidence type="ECO:0000256" key="5">
    <source>
        <dbReference type="SAM" id="Phobius"/>
    </source>
</evidence>
<evidence type="ECO:0000313" key="9">
    <source>
        <dbReference type="EMBL" id="CAF3661893.1"/>
    </source>
</evidence>
<dbReference type="Gene3D" id="1.20.1070.10">
    <property type="entry name" value="Rhodopsin 7-helix transmembrane proteins"/>
    <property type="match status" value="1"/>
</dbReference>
<sequence>MIGCAVVSYLLSVFTRINYWLTTLVTIERLSMVLFPTSTTLKKPRVALSLILLVIFTIFGMHVHEILHYTTIFDPSDPSGKVTLCVTAYTNSLISVYNRVNVLVHYFIPFISQVVSATILIIRTARSRQRTTGGQQTFIDLFKKQFKTQKEHYVTPIIIALSSLPQAILSFTYACTELKQAWQRYILLATYFLSYLPQILGFILYVLPSTSYKKEFQQTFIGKRLIKKTIST</sequence>
<dbReference type="EMBL" id="CAJOBA010002856">
    <property type="protein sequence ID" value="CAF3661893.1"/>
    <property type="molecule type" value="Genomic_DNA"/>
</dbReference>
<evidence type="ECO:0000259" key="6">
    <source>
        <dbReference type="PROSITE" id="PS50262"/>
    </source>
</evidence>
<keyword evidence="3 5" id="KW-1133">Transmembrane helix</keyword>
<keyword evidence="2 5" id="KW-0812">Transmembrane</keyword>
<accession>A0A814MN21</accession>
<feature type="transmembrane region" description="Helical" evidence="5">
    <location>
        <begin position="185"/>
        <end position="207"/>
    </location>
</feature>
<feature type="transmembrane region" description="Helical" evidence="5">
    <location>
        <begin position="47"/>
        <end position="67"/>
    </location>
</feature>
<feature type="transmembrane region" description="Helical" evidence="5">
    <location>
        <begin position="153"/>
        <end position="173"/>
    </location>
</feature>
<evidence type="ECO:0000256" key="1">
    <source>
        <dbReference type="ARBA" id="ARBA00004370"/>
    </source>
</evidence>
<dbReference type="OrthoDB" id="10060695at2759"/>
<evidence type="ECO:0000313" key="10">
    <source>
        <dbReference type="EMBL" id="CAF3846182.1"/>
    </source>
</evidence>